<reference evidence="3 4" key="1">
    <citation type="journal article" date="2016" name="Mol. Biol. Evol.">
        <title>Comparative Genomics of Early-Diverging Mushroom-Forming Fungi Provides Insights into the Origins of Lignocellulose Decay Capabilities.</title>
        <authorList>
            <person name="Nagy L.G."/>
            <person name="Riley R."/>
            <person name="Tritt A."/>
            <person name="Adam C."/>
            <person name="Daum C."/>
            <person name="Floudas D."/>
            <person name="Sun H."/>
            <person name="Yadav J.S."/>
            <person name="Pangilinan J."/>
            <person name="Larsson K.H."/>
            <person name="Matsuura K."/>
            <person name="Barry K."/>
            <person name="Labutti K."/>
            <person name="Kuo R."/>
            <person name="Ohm R.A."/>
            <person name="Bhattacharya S.S."/>
            <person name="Shirouzu T."/>
            <person name="Yoshinaga Y."/>
            <person name="Martin F.M."/>
            <person name="Grigoriev I.V."/>
            <person name="Hibbett D.S."/>
        </authorList>
    </citation>
    <scope>NUCLEOTIDE SEQUENCE [LARGE SCALE GENOMIC DNA]</scope>
    <source>
        <strain evidence="3 4">HHB12029</strain>
    </source>
</reference>
<evidence type="ECO:0000313" key="3">
    <source>
        <dbReference type="EMBL" id="KZV88361.1"/>
    </source>
</evidence>
<accession>A0A165F4C7</accession>
<feature type="region of interest" description="Disordered" evidence="1">
    <location>
        <begin position="345"/>
        <end position="366"/>
    </location>
</feature>
<feature type="compositionally biased region" description="Basic and acidic residues" evidence="1">
    <location>
        <begin position="549"/>
        <end position="560"/>
    </location>
</feature>
<feature type="compositionally biased region" description="Basic residues" evidence="1">
    <location>
        <begin position="407"/>
        <end position="416"/>
    </location>
</feature>
<feature type="transmembrane region" description="Helical" evidence="2">
    <location>
        <begin position="14"/>
        <end position="32"/>
    </location>
</feature>
<protein>
    <submittedName>
        <fullName evidence="3">Uncharacterized protein</fullName>
    </submittedName>
</protein>
<evidence type="ECO:0000256" key="1">
    <source>
        <dbReference type="SAM" id="MobiDB-lite"/>
    </source>
</evidence>
<keyword evidence="4" id="KW-1185">Reference proteome</keyword>
<dbReference type="AlphaFoldDB" id="A0A165F4C7"/>
<evidence type="ECO:0000313" key="4">
    <source>
        <dbReference type="Proteomes" id="UP000077266"/>
    </source>
</evidence>
<feature type="transmembrane region" description="Helical" evidence="2">
    <location>
        <begin position="235"/>
        <end position="258"/>
    </location>
</feature>
<feature type="region of interest" description="Disordered" evidence="1">
    <location>
        <begin position="396"/>
        <end position="433"/>
    </location>
</feature>
<feature type="compositionally biased region" description="Polar residues" evidence="1">
    <location>
        <begin position="418"/>
        <end position="427"/>
    </location>
</feature>
<dbReference type="Proteomes" id="UP000077266">
    <property type="component" value="Unassembled WGS sequence"/>
</dbReference>
<dbReference type="InParanoid" id="A0A165F4C7"/>
<gene>
    <name evidence="3" type="ORF">EXIGLDRAFT_696822</name>
</gene>
<feature type="transmembrane region" description="Helical" evidence="2">
    <location>
        <begin position="209"/>
        <end position="229"/>
    </location>
</feature>
<name>A0A165F4C7_EXIGL</name>
<proteinExistence type="predicted"/>
<keyword evidence="2" id="KW-1133">Transmembrane helix</keyword>
<evidence type="ECO:0000256" key="2">
    <source>
        <dbReference type="SAM" id="Phobius"/>
    </source>
</evidence>
<keyword evidence="2" id="KW-0812">Transmembrane</keyword>
<feature type="transmembrane region" description="Helical" evidence="2">
    <location>
        <begin position="93"/>
        <end position="114"/>
    </location>
</feature>
<dbReference type="EMBL" id="KV426102">
    <property type="protein sequence ID" value="KZV88361.1"/>
    <property type="molecule type" value="Genomic_DNA"/>
</dbReference>
<feature type="transmembrane region" description="Helical" evidence="2">
    <location>
        <begin position="126"/>
        <end position="143"/>
    </location>
</feature>
<feature type="transmembrane region" description="Helical" evidence="2">
    <location>
        <begin position="174"/>
        <end position="197"/>
    </location>
</feature>
<feature type="compositionally biased region" description="Polar residues" evidence="1">
    <location>
        <begin position="463"/>
        <end position="472"/>
    </location>
</feature>
<feature type="region of interest" description="Disordered" evidence="1">
    <location>
        <begin position="461"/>
        <end position="503"/>
    </location>
</feature>
<dbReference type="OrthoDB" id="3327207at2759"/>
<feature type="region of interest" description="Disordered" evidence="1">
    <location>
        <begin position="536"/>
        <end position="560"/>
    </location>
</feature>
<organism evidence="3 4">
    <name type="scientific">Exidia glandulosa HHB12029</name>
    <dbReference type="NCBI Taxonomy" id="1314781"/>
    <lineage>
        <taxon>Eukaryota</taxon>
        <taxon>Fungi</taxon>
        <taxon>Dikarya</taxon>
        <taxon>Basidiomycota</taxon>
        <taxon>Agaricomycotina</taxon>
        <taxon>Agaricomycetes</taxon>
        <taxon>Auriculariales</taxon>
        <taxon>Exidiaceae</taxon>
        <taxon>Exidia</taxon>
    </lineage>
</organism>
<keyword evidence="2" id="KW-0472">Membrane</keyword>
<sequence length="560" mass="60424">MVQLNTILLVAPDFARIGIVFVVGGLLALKLFAPRSRSRTQLPLWRAMSTAILILAPLYMLTASLGLVAWGLMARDDFHTALTFLWARDIVKQLAWVPFDMGVLYFFYPTVVLALFPSVSFPRNHLLALFIAALLVLALSQSYPSSGTRLAANSLSARILNVVSLVVPAMLSPVQIFSCVVFAVLAALLAAPAALLSSARGIPLRSNPWIALCVALLFELATVALEINYGTTAQVYYTQLIVAACASVCAVTTMLAVFHSPLAIQASASFGERPTIIVTSDASTIPECYSPTASMYGSPVRGSGGGPRMSASADSDFLALRDPFASPPPGQLSPMMREKVRHIASPQRLAHASQPKRQATNSLHAHRESDASLGAMGSFDQAFLERLVSLSFESSDDSHSLSESAHQHHHRHRHNHNPTSTSTGSSSLEKKTRTPNAAALDGLLLLEPAARISHVQLPMYPNAHTTANSPRRSASKRDSYESSRSLTPTPAPRRGRRASRPPTPAAELALLASPAASSKDWTRELERQDLSAFTFNAESGSSPEESEFELDKSLELALRR</sequence>
<feature type="transmembrane region" description="Helical" evidence="2">
    <location>
        <begin position="52"/>
        <end position="73"/>
    </location>
</feature>